<protein>
    <submittedName>
        <fullName evidence="5">Ethanolamine permease</fullName>
    </submittedName>
</protein>
<dbReference type="Pfam" id="PF00324">
    <property type="entry name" value="AA_permease"/>
    <property type="match status" value="1"/>
</dbReference>
<dbReference type="NCBIfam" id="TIGR00908">
    <property type="entry name" value="2A0305"/>
    <property type="match status" value="1"/>
</dbReference>
<keyword evidence="3" id="KW-1133">Transmembrane helix</keyword>
<proteinExistence type="predicted"/>
<keyword evidence="4" id="KW-0472">Membrane</keyword>
<accession>A0A222VMJ0</accession>
<sequence length="479" mass="50413">MPEHVEYNQVDENYLHQRQLKRGAAGWLLLAGLGVSYVISGDFAGWNFGLAEGGWGGLLIATVLMAVMYGCMVFGLAEMSSAMPVAGAGYGFARRALGPLGGFATGIAILIEYAIAPAAIATFIGGYIETLGLFGLTNSWPVFLACYVIFIGIHLYGVGEALRLMFGITAIAVVALVAFVVGMIPKVSFANLFDIVPDTTAAGASDFLPFGIAGAMAALVYGIWFFLAIEGVPLAAEEARDPKKDMPKGIIAGMGALVVFAALILVVAPGAAGSSAIANSDNPLPAAVRAAYGGDNFLAQLVNYVGLAGLVASFFSIMYAYSRQLFALSRAGYLPRWLSKTGSRKTPYLALIVPGTIGFVLAAATRDGALLINIAVFGATVSYVLLNLSHIVLRIREPRLERPYRTPGGIATTSVALVLAVAAVIATFIVDMVAAAITAAIFVAALGYFWFYSRHRLVAAAPEEEFAAVRMAEHDLDRE</sequence>
<dbReference type="InterPro" id="IPR004841">
    <property type="entry name" value="AA-permease/SLC12A_dom"/>
</dbReference>
<evidence type="ECO:0000256" key="3">
    <source>
        <dbReference type="ARBA" id="ARBA00022989"/>
    </source>
</evidence>
<name>A0A222VMJ0_9PSEU</name>
<dbReference type="OrthoDB" id="9762947at2"/>
<evidence type="ECO:0000256" key="1">
    <source>
        <dbReference type="ARBA" id="ARBA00004141"/>
    </source>
</evidence>
<comment type="subcellular location">
    <subcellularLocation>
        <location evidence="1">Membrane</location>
        <topology evidence="1">Multi-pass membrane protein</topology>
    </subcellularLocation>
</comment>
<reference evidence="5 6" key="1">
    <citation type="submission" date="2016-10" db="EMBL/GenBank/DDBJ databases">
        <authorList>
            <person name="de Groot N.N."/>
        </authorList>
    </citation>
    <scope>NUCLEOTIDE SEQUENCE [LARGE SCALE GENOMIC DNA]</scope>
    <source>
        <strain evidence="5 6">CGMCC 4.5506</strain>
    </source>
</reference>
<dbReference type="STRING" id="530584.SAMN05421630_101209"/>
<evidence type="ECO:0000313" key="5">
    <source>
        <dbReference type="EMBL" id="SDC04632.1"/>
    </source>
</evidence>
<dbReference type="Proteomes" id="UP000199494">
    <property type="component" value="Unassembled WGS sequence"/>
</dbReference>
<dbReference type="AlphaFoldDB" id="A0A222VMJ0"/>
<keyword evidence="2" id="KW-0812">Transmembrane</keyword>
<keyword evidence="6" id="KW-1185">Reference proteome</keyword>
<dbReference type="PANTHER" id="PTHR42770:SF7">
    <property type="entry name" value="MEMBRANE PROTEIN"/>
    <property type="match status" value="1"/>
</dbReference>
<dbReference type="Gene3D" id="1.20.1740.10">
    <property type="entry name" value="Amino acid/polyamine transporter I"/>
    <property type="match status" value="1"/>
</dbReference>
<dbReference type="PIRSF" id="PIRSF006060">
    <property type="entry name" value="AA_transporter"/>
    <property type="match status" value="1"/>
</dbReference>
<dbReference type="GO" id="GO:0055085">
    <property type="term" value="P:transmembrane transport"/>
    <property type="evidence" value="ECO:0007669"/>
    <property type="project" value="InterPro"/>
</dbReference>
<dbReference type="GO" id="GO:0016020">
    <property type="term" value="C:membrane"/>
    <property type="evidence" value="ECO:0007669"/>
    <property type="project" value="UniProtKB-SubCell"/>
</dbReference>
<dbReference type="EMBL" id="FMZE01000001">
    <property type="protein sequence ID" value="SDC04632.1"/>
    <property type="molecule type" value="Genomic_DNA"/>
</dbReference>
<dbReference type="KEGG" id="pmad:BAY61_09240"/>
<evidence type="ECO:0000256" key="2">
    <source>
        <dbReference type="ARBA" id="ARBA00022692"/>
    </source>
</evidence>
<dbReference type="InterPro" id="IPR050367">
    <property type="entry name" value="APC_superfamily"/>
</dbReference>
<evidence type="ECO:0000313" key="6">
    <source>
        <dbReference type="Proteomes" id="UP000199494"/>
    </source>
</evidence>
<dbReference type="RefSeq" id="WP_091795118.1">
    <property type="nucleotide sequence ID" value="NZ_CP016353.1"/>
</dbReference>
<organism evidence="5 6">
    <name type="scientific">Prauserella marina</name>
    <dbReference type="NCBI Taxonomy" id="530584"/>
    <lineage>
        <taxon>Bacteria</taxon>
        <taxon>Bacillati</taxon>
        <taxon>Actinomycetota</taxon>
        <taxon>Actinomycetes</taxon>
        <taxon>Pseudonocardiales</taxon>
        <taxon>Pseudonocardiaceae</taxon>
        <taxon>Prauserella</taxon>
    </lineage>
</organism>
<evidence type="ECO:0000256" key="4">
    <source>
        <dbReference type="ARBA" id="ARBA00023136"/>
    </source>
</evidence>
<dbReference type="InterPro" id="IPR004757">
    <property type="entry name" value="EtNH_permease"/>
</dbReference>
<gene>
    <name evidence="5" type="ORF">SAMN05421630_101209</name>
</gene>
<dbReference type="PANTHER" id="PTHR42770">
    <property type="entry name" value="AMINO ACID TRANSPORTER-RELATED"/>
    <property type="match status" value="1"/>
</dbReference>